<sequence length="46" mass="5679">MELPKRWAEGKCWIWDADWDAGWFGEMRARNESRELEWTTYLNSKE</sequence>
<organism evidence="1">
    <name type="scientific">Siphoviridae sp. ct3o911</name>
    <dbReference type="NCBI Taxonomy" id="2827560"/>
    <lineage>
        <taxon>Viruses</taxon>
        <taxon>Duplodnaviria</taxon>
        <taxon>Heunggongvirae</taxon>
        <taxon>Uroviricota</taxon>
        <taxon>Caudoviricetes</taxon>
    </lineage>
</organism>
<accession>A0A8S5LJC4</accession>
<name>A0A8S5LJC4_9CAUD</name>
<evidence type="ECO:0000313" key="1">
    <source>
        <dbReference type="EMBL" id="DAD70156.1"/>
    </source>
</evidence>
<reference evidence="1" key="1">
    <citation type="journal article" date="2021" name="Proc. Natl. Acad. Sci. U.S.A.">
        <title>A Catalog of Tens of Thousands of Viruses from Human Metagenomes Reveals Hidden Associations with Chronic Diseases.</title>
        <authorList>
            <person name="Tisza M.J."/>
            <person name="Buck C.B."/>
        </authorList>
    </citation>
    <scope>NUCLEOTIDE SEQUENCE</scope>
    <source>
        <strain evidence="1">Ct3o911</strain>
    </source>
</reference>
<proteinExistence type="predicted"/>
<protein>
    <submittedName>
        <fullName evidence="1">Uncharacterized protein</fullName>
    </submittedName>
</protein>
<dbReference type="EMBL" id="BK015861">
    <property type="protein sequence ID" value="DAD70156.1"/>
    <property type="molecule type" value="Genomic_DNA"/>
</dbReference>